<accession>A0A7V8JR35</accession>
<comment type="caution">
    <text evidence="3">The sequence shown here is derived from an EMBL/GenBank/DDBJ whole genome shotgun (WGS) entry which is preliminary data.</text>
</comment>
<evidence type="ECO:0000259" key="2">
    <source>
        <dbReference type="Pfam" id="PF08028"/>
    </source>
</evidence>
<organism evidence="3 4">
    <name type="scientific">Paracidovorax wautersii</name>
    <dbReference type="NCBI Taxonomy" id="1177982"/>
    <lineage>
        <taxon>Bacteria</taxon>
        <taxon>Pseudomonadati</taxon>
        <taxon>Pseudomonadota</taxon>
        <taxon>Betaproteobacteria</taxon>
        <taxon>Burkholderiales</taxon>
        <taxon>Comamonadaceae</taxon>
        <taxon>Paracidovorax</taxon>
    </lineage>
</organism>
<dbReference type="EMBL" id="WNDQ01000015">
    <property type="protein sequence ID" value="KAF1022046.1"/>
    <property type="molecule type" value="Genomic_DNA"/>
</dbReference>
<sequence>MRERKRSFSSGNAALVRHDPQILEVVGRLRAAAYSAGAIVQHNARALERAWAASQSGDATAIEDTRALADLEIAQSQSVVIELVLQASSHLFDALGASSTLVPKGLDRFWRNVRTLATHNPRIYKDRIAGDFAVNGTPAPAQWKIGVVGASQ</sequence>
<evidence type="ECO:0000256" key="1">
    <source>
        <dbReference type="ARBA" id="ARBA00023002"/>
    </source>
</evidence>
<reference evidence="4" key="1">
    <citation type="journal article" date="2020" name="MBio">
        <title>Horizontal gene transfer to a defensive symbiont with a reduced genome amongst a multipartite beetle microbiome.</title>
        <authorList>
            <person name="Waterworth S.C."/>
            <person name="Florez L.V."/>
            <person name="Rees E.R."/>
            <person name="Hertweck C."/>
            <person name="Kaltenpoth M."/>
            <person name="Kwan J.C."/>
        </authorList>
    </citation>
    <scope>NUCLEOTIDE SEQUENCE [LARGE SCALE GENOMIC DNA]</scope>
</reference>
<dbReference type="InterPro" id="IPR036250">
    <property type="entry name" value="AcylCo_DH-like_C"/>
</dbReference>
<evidence type="ECO:0000313" key="4">
    <source>
        <dbReference type="Proteomes" id="UP000461670"/>
    </source>
</evidence>
<protein>
    <submittedName>
        <fullName evidence="3">Dibenzothiophene desulfurization enzyme C</fullName>
    </submittedName>
</protein>
<dbReference type="SUPFAM" id="SSF47203">
    <property type="entry name" value="Acyl-CoA dehydrogenase C-terminal domain-like"/>
    <property type="match status" value="1"/>
</dbReference>
<dbReference type="Proteomes" id="UP000461670">
    <property type="component" value="Unassembled WGS sequence"/>
</dbReference>
<dbReference type="Gene3D" id="1.20.140.10">
    <property type="entry name" value="Butyryl-CoA Dehydrogenase, subunit A, domain 3"/>
    <property type="match status" value="1"/>
</dbReference>
<evidence type="ECO:0000313" key="3">
    <source>
        <dbReference type="EMBL" id="KAF1022046.1"/>
    </source>
</evidence>
<dbReference type="InterPro" id="IPR013107">
    <property type="entry name" value="Acyl-CoA_DH_C"/>
</dbReference>
<gene>
    <name evidence="3" type="primary">soxC_6</name>
    <name evidence="3" type="ORF">GAK30_01387</name>
</gene>
<dbReference type="Pfam" id="PF08028">
    <property type="entry name" value="Acyl-CoA_dh_2"/>
    <property type="match status" value="1"/>
</dbReference>
<dbReference type="AlphaFoldDB" id="A0A7V8JR35"/>
<feature type="domain" description="Acyl-CoA dehydrogenase C-terminal" evidence="2">
    <location>
        <begin position="10"/>
        <end position="119"/>
    </location>
</feature>
<keyword evidence="1" id="KW-0560">Oxidoreductase</keyword>
<proteinExistence type="predicted"/>
<name>A0A7V8JR35_9BURK</name>
<dbReference type="GO" id="GO:0016627">
    <property type="term" value="F:oxidoreductase activity, acting on the CH-CH group of donors"/>
    <property type="evidence" value="ECO:0007669"/>
    <property type="project" value="InterPro"/>
</dbReference>